<dbReference type="EMBL" id="AVOT02027683">
    <property type="protein sequence ID" value="MBW0519848.1"/>
    <property type="molecule type" value="Genomic_DNA"/>
</dbReference>
<accession>A0A9Q3HWM3</accession>
<dbReference type="OrthoDB" id="3344688at2759"/>
<reference evidence="1" key="1">
    <citation type="submission" date="2021-03" db="EMBL/GenBank/DDBJ databases">
        <title>Draft genome sequence of rust myrtle Austropuccinia psidii MF-1, a brazilian biotype.</title>
        <authorList>
            <person name="Quecine M.C."/>
            <person name="Pachon D.M.R."/>
            <person name="Bonatelli M.L."/>
            <person name="Correr F.H."/>
            <person name="Franceschini L.M."/>
            <person name="Leite T.F."/>
            <person name="Margarido G.R.A."/>
            <person name="Almeida C.A."/>
            <person name="Ferrarezi J.A."/>
            <person name="Labate C.A."/>
        </authorList>
    </citation>
    <scope>NUCLEOTIDE SEQUENCE</scope>
    <source>
        <strain evidence="1">MF-1</strain>
    </source>
</reference>
<dbReference type="PANTHER" id="PTHR11439">
    <property type="entry name" value="GAG-POL-RELATED RETROTRANSPOSON"/>
    <property type="match status" value="1"/>
</dbReference>
<comment type="caution">
    <text evidence="1">The sequence shown here is derived from an EMBL/GenBank/DDBJ whole genome shotgun (WGS) entry which is preliminary data.</text>
</comment>
<name>A0A9Q3HWM3_9BASI</name>
<organism evidence="1 2">
    <name type="scientific">Austropuccinia psidii MF-1</name>
    <dbReference type="NCBI Taxonomy" id="1389203"/>
    <lineage>
        <taxon>Eukaryota</taxon>
        <taxon>Fungi</taxon>
        <taxon>Dikarya</taxon>
        <taxon>Basidiomycota</taxon>
        <taxon>Pucciniomycotina</taxon>
        <taxon>Pucciniomycetes</taxon>
        <taxon>Pucciniales</taxon>
        <taxon>Sphaerophragmiaceae</taxon>
        <taxon>Austropuccinia</taxon>
    </lineage>
</organism>
<sequence>MFVHIHVDNGLIMGESDDMVEEFLTHLSKSYSIKTKKKHTQQSGYILSWKPNGSIIIHQQDFSTKILDEFKMMSSRSIKTPDRASIHNFVSRTLTTFHKYKMQKAIGMLSYLALHTEPDIIFTTNLLSQFVNQPTMAHWSLVKHLLQYLKGTRGLGLHYTKSQNQDGELMGWADSHYATSLVTKKSQSGYLIMFFGNPIA</sequence>
<protein>
    <recommendedName>
        <fullName evidence="3">Reverse transcriptase Ty1/copia-type domain-containing protein</fullName>
    </recommendedName>
</protein>
<evidence type="ECO:0008006" key="3">
    <source>
        <dbReference type="Google" id="ProtNLM"/>
    </source>
</evidence>
<gene>
    <name evidence="1" type="ORF">O181_059563</name>
</gene>
<evidence type="ECO:0000313" key="2">
    <source>
        <dbReference type="Proteomes" id="UP000765509"/>
    </source>
</evidence>
<dbReference type="AlphaFoldDB" id="A0A9Q3HWM3"/>
<dbReference type="PANTHER" id="PTHR11439:SF486">
    <property type="entry name" value="RLK (RECEPTOR-LIKE KINASE) PROTEIN, PUTATIVE-RELATED"/>
    <property type="match status" value="1"/>
</dbReference>
<keyword evidence="2" id="KW-1185">Reference proteome</keyword>
<evidence type="ECO:0000313" key="1">
    <source>
        <dbReference type="EMBL" id="MBW0519848.1"/>
    </source>
</evidence>
<proteinExistence type="predicted"/>
<dbReference type="Proteomes" id="UP000765509">
    <property type="component" value="Unassembled WGS sequence"/>
</dbReference>